<reference evidence="7" key="2">
    <citation type="journal article" date="2023" name="IMA Fungus">
        <title>Comparative genomic study of the Penicillium genus elucidates a diverse pangenome and 15 lateral gene transfer events.</title>
        <authorList>
            <person name="Petersen C."/>
            <person name="Sorensen T."/>
            <person name="Nielsen M.R."/>
            <person name="Sondergaard T.E."/>
            <person name="Sorensen J.L."/>
            <person name="Fitzpatrick D.A."/>
            <person name="Frisvad J.C."/>
            <person name="Nielsen K.L."/>
        </authorList>
    </citation>
    <scope>NUCLEOTIDE SEQUENCE</scope>
    <source>
        <strain evidence="7">IBT 20477</strain>
    </source>
</reference>
<keyword evidence="4" id="KW-0804">Transcription</keyword>
<evidence type="ECO:0000313" key="7">
    <source>
        <dbReference type="EMBL" id="KAJ5214142.1"/>
    </source>
</evidence>
<dbReference type="GO" id="GO:0000981">
    <property type="term" value="F:DNA-binding transcription factor activity, RNA polymerase II-specific"/>
    <property type="evidence" value="ECO:0007669"/>
    <property type="project" value="InterPro"/>
</dbReference>
<dbReference type="CDD" id="cd12148">
    <property type="entry name" value="fungal_TF_MHR"/>
    <property type="match status" value="1"/>
</dbReference>
<evidence type="ECO:0000256" key="4">
    <source>
        <dbReference type="ARBA" id="ARBA00023163"/>
    </source>
</evidence>
<evidence type="ECO:0000256" key="3">
    <source>
        <dbReference type="ARBA" id="ARBA00023015"/>
    </source>
</evidence>
<feature type="compositionally biased region" description="Polar residues" evidence="6">
    <location>
        <begin position="16"/>
        <end position="37"/>
    </location>
</feature>
<accession>A0A9W9T950</accession>
<comment type="subcellular location">
    <subcellularLocation>
        <location evidence="1">Nucleus</location>
    </subcellularLocation>
</comment>
<dbReference type="EMBL" id="JAPQKQ010000001">
    <property type="protein sequence ID" value="KAJ5214142.1"/>
    <property type="molecule type" value="Genomic_DNA"/>
</dbReference>
<dbReference type="OrthoDB" id="4356994at2759"/>
<sequence length="481" mass="54189">MDFDPLDGLLDRDVSTENSNKCETLNSSAPRSISSGYGDSALWPPEPLHMAQQTMLQNAHPDLRNEVGEISPETTERLFQNYIDIVHRQMPLIDITEFLHETAYATLHQHQYYVAARSHLEMAETHMGNSSFLNLETTQTLILIARYEFTRTDTTRAIITMARLMQLIRLLEFDNIDRRRTQGDPPQNLQKIHESRNTLWIAYAFYCHASTIFSRCEPIDIETIHTAFPCDWTEHDGDNPPIFLSEVAIHPKNNKLSSLAIFVLAMLLAAFTENHHRMTEANVSGRGAPDYNFCLAHERIENMIGVILSALSECSLQTEPDKELRVLTLVVTFGARITLYKAAIVNVKKASFLGPVVGESKKTGVLAANATCDVLLQADVLNPAHVPMYRAMSVIIMRPLALAAEFQLSVVRNSAQGSGMGMYYMNREIRHSMEVICGAMEAFQEGMCQYDAGIRECREYLDRTKFGNRLSTEFGAKQMSG</sequence>
<proteinExistence type="predicted"/>
<dbReference type="InterPro" id="IPR050815">
    <property type="entry name" value="TF_fung"/>
</dbReference>
<dbReference type="PANTHER" id="PTHR47338">
    <property type="entry name" value="ZN(II)2CYS6 TRANSCRIPTION FACTOR (EUROFUNG)-RELATED"/>
    <property type="match status" value="1"/>
</dbReference>
<evidence type="ECO:0000256" key="2">
    <source>
        <dbReference type="ARBA" id="ARBA00022723"/>
    </source>
</evidence>
<evidence type="ECO:0000256" key="6">
    <source>
        <dbReference type="SAM" id="MobiDB-lite"/>
    </source>
</evidence>
<reference evidence="7" key="1">
    <citation type="submission" date="2022-11" db="EMBL/GenBank/DDBJ databases">
        <authorList>
            <person name="Petersen C."/>
        </authorList>
    </citation>
    <scope>NUCLEOTIDE SEQUENCE</scope>
    <source>
        <strain evidence="7">IBT 20477</strain>
    </source>
</reference>
<comment type="caution">
    <text evidence="7">The sequence shown here is derived from an EMBL/GenBank/DDBJ whole genome shotgun (WGS) entry which is preliminary data.</text>
</comment>
<protein>
    <recommendedName>
        <fullName evidence="9">Transcription factor domain-containing protein</fullName>
    </recommendedName>
</protein>
<name>A0A9W9T950_9EURO</name>
<keyword evidence="3" id="KW-0805">Transcription regulation</keyword>
<keyword evidence="5" id="KW-0539">Nucleus</keyword>
<evidence type="ECO:0000256" key="1">
    <source>
        <dbReference type="ARBA" id="ARBA00004123"/>
    </source>
</evidence>
<feature type="region of interest" description="Disordered" evidence="6">
    <location>
        <begin position="1"/>
        <end position="38"/>
    </location>
</feature>
<dbReference type="PANTHER" id="PTHR47338:SF10">
    <property type="entry name" value="TRANSCRIPTION FACTOR DOMAIN-CONTAINING PROTEIN-RELATED"/>
    <property type="match status" value="1"/>
</dbReference>
<dbReference type="AlphaFoldDB" id="A0A9W9T950"/>
<evidence type="ECO:0000313" key="8">
    <source>
        <dbReference type="Proteomes" id="UP001150942"/>
    </source>
</evidence>
<evidence type="ECO:0008006" key="9">
    <source>
        <dbReference type="Google" id="ProtNLM"/>
    </source>
</evidence>
<dbReference type="GO" id="GO:0046872">
    <property type="term" value="F:metal ion binding"/>
    <property type="evidence" value="ECO:0007669"/>
    <property type="project" value="UniProtKB-KW"/>
</dbReference>
<keyword evidence="8" id="KW-1185">Reference proteome</keyword>
<keyword evidence="2" id="KW-0479">Metal-binding</keyword>
<dbReference type="Proteomes" id="UP001150942">
    <property type="component" value="Unassembled WGS sequence"/>
</dbReference>
<evidence type="ECO:0000256" key="5">
    <source>
        <dbReference type="ARBA" id="ARBA00023242"/>
    </source>
</evidence>
<organism evidence="7 8">
    <name type="scientific">Penicillium cf. viridicatum</name>
    <dbReference type="NCBI Taxonomy" id="2972119"/>
    <lineage>
        <taxon>Eukaryota</taxon>
        <taxon>Fungi</taxon>
        <taxon>Dikarya</taxon>
        <taxon>Ascomycota</taxon>
        <taxon>Pezizomycotina</taxon>
        <taxon>Eurotiomycetes</taxon>
        <taxon>Eurotiomycetidae</taxon>
        <taxon>Eurotiales</taxon>
        <taxon>Aspergillaceae</taxon>
        <taxon>Penicillium</taxon>
    </lineage>
</organism>
<gene>
    <name evidence="7" type="ORF">N7449_001311</name>
</gene>
<dbReference type="GO" id="GO:0005634">
    <property type="term" value="C:nucleus"/>
    <property type="evidence" value="ECO:0007669"/>
    <property type="project" value="UniProtKB-SubCell"/>
</dbReference>